<organism evidence="2 3">
    <name type="scientific">Brassicogethes aeneus</name>
    <name type="common">Rape pollen beetle</name>
    <name type="synonym">Meligethes aeneus</name>
    <dbReference type="NCBI Taxonomy" id="1431903"/>
    <lineage>
        <taxon>Eukaryota</taxon>
        <taxon>Metazoa</taxon>
        <taxon>Ecdysozoa</taxon>
        <taxon>Arthropoda</taxon>
        <taxon>Hexapoda</taxon>
        <taxon>Insecta</taxon>
        <taxon>Pterygota</taxon>
        <taxon>Neoptera</taxon>
        <taxon>Endopterygota</taxon>
        <taxon>Coleoptera</taxon>
        <taxon>Polyphaga</taxon>
        <taxon>Cucujiformia</taxon>
        <taxon>Nitidulidae</taxon>
        <taxon>Meligethinae</taxon>
        <taxon>Brassicogethes</taxon>
    </lineage>
</organism>
<dbReference type="OrthoDB" id="6772386at2759"/>
<name>A0A9P0BFZ9_BRAAE</name>
<feature type="region of interest" description="Disordered" evidence="1">
    <location>
        <begin position="1"/>
        <end position="114"/>
    </location>
</feature>
<evidence type="ECO:0000313" key="3">
    <source>
        <dbReference type="Proteomes" id="UP001154078"/>
    </source>
</evidence>
<feature type="compositionally biased region" description="Basic and acidic residues" evidence="1">
    <location>
        <begin position="38"/>
        <end position="49"/>
    </location>
</feature>
<protein>
    <submittedName>
        <fullName evidence="2">Uncharacterized protein</fullName>
    </submittedName>
</protein>
<reference evidence="2" key="1">
    <citation type="submission" date="2021-12" db="EMBL/GenBank/DDBJ databases">
        <authorList>
            <person name="King R."/>
        </authorList>
    </citation>
    <scope>NUCLEOTIDE SEQUENCE</scope>
</reference>
<evidence type="ECO:0000256" key="1">
    <source>
        <dbReference type="SAM" id="MobiDB-lite"/>
    </source>
</evidence>
<proteinExistence type="predicted"/>
<sequence length="496" mass="55873">MNRGTQRGFGGQRGAHSDPQQHNRQYADAQYQTYEPQPRQDYREYENTRRGRGRTGGNRSKKTPVSQSLQKATAPPPSGPPAPTRLSKASSTPKNDPIYHEALMPEPGQEGRPLADTLKNFPSFKGIPGLTRQLHETFKALDPGYARRISESMLAYYVACHALARMYKIKDKNGIVLTFNERSYMDSVYGLHGSLAQLISTYLSGFGNITSESGREYKCSFRRLEYVPGPNHMHGGWFGQIDQDNHFMYMEYPCLAVFAERIIRDYGFNVHQDARDWDLPDGIRPDADWNAGLPTPNLLGYNQSVNLSRDQIAVLQEAGLNAQGRFEADNDDIPLWLDLLRAIQTELDHAKFKGVPLTDSAFGSQGQCVTITMPRPPERFVAYELRNPVIATYQPNVQGSIVVAAQAYVYRHECCVSEEDLNGWAIYNFDEYANVPVAWGETANTLINNSPPILNCSYWHADVPSGYEVIKLESGNTRLAEEQMVDAGENMEYFFN</sequence>
<dbReference type="Proteomes" id="UP001154078">
    <property type="component" value="Chromosome 8"/>
</dbReference>
<accession>A0A9P0BFZ9</accession>
<dbReference type="AlphaFoldDB" id="A0A9P0BFZ9"/>
<feature type="compositionally biased region" description="Polar residues" evidence="1">
    <location>
        <begin position="22"/>
        <end position="35"/>
    </location>
</feature>
<keyword evidence="3" id="KW-1185">Reference proteome</keyword>
<feature type="compositionally biased region" description="Pro residues" evidence="1">
    <location>
        <begin position="74"/>
        <end position="83"/>
    </location>
</feature>
<evidence type="ECO:0000313" key="2">
    <source>
        <dbReference type="EMBL" id="CAH0562762.1"/>
    </source>
</evidence>
<dbReference type="EMBL" id="OV121139">
    <property type="protein sequence ID" value="CAH0562762.1"/>
    <property type="molecule type" value="Genomic_DNA"/>
</dbReference>
<gene>
    <name evidence="2" type="ORF">MELIAE_LOCUS11785</name>
</gene>